<evidence type="ECO:0000313" key="1">
    <source>
        <dbReference type="EMBL" id="CAK0868121.1"/>
    </source>
</evidence>
<gene>
    <name evidence="1" type="ORF">PCOR1329_LOCUS54889</name>
</gene>
<comment type="caution">
    <text evidence="1">The sequence shown here is derived from an EMBL/GenBank/DDBJ whole genome shotgun (WGS) entry which is preliminary data.</text>
</comment>
<accession>A0ABN9V5J8</accession>
<reference evidence="1" key="1">
    <citation type="submission" date="2023-10" db="EMBL/GenBank/DDBJ databases">
        <authorList>
            <person name="Chen Y."/>
            <person name="Shah S."/>
            <person name="Dougan E. K."/>
            <person name="Thang M."/>
            <person name="Chan C."/>
        </authorList>
    </citation>
    <scope>NUCLEOTIDE SEQUENCE [LARGE SCALE GENOMIC DNA]</scope>
</reference>
<feature type="non-terminal residue" evidence="1">
    <location>
        <position position="1"/>
    </location>
</feature>
<organism evidence="1 2">
    <name type="scientific">Prorocentrum cordatum</name>
    <dbReference type="NCBI Taxonomy" id="2364126"/>
    <lineage>
        <taxon>Eukaryota</taxon>
        <taxon>Sar</taxon>
        <taxon>Alveolata</taxon>
        <taxon>Dinophyceae</taxon>
        <taxon>Prorocentrales</taxon>
        <taxon>Prorocentraceae</taxon>
        <taxon>Prorocentrum</taxon>
    </lineage>
</organism>
<keyword evidence="2" id="KW-1185">Reference proteome</keyword>
<protein>
    <submittedName>
        <fullName evidence="1">Uncharacterized protein</fullName>
    </submittedName>
</protein>
<name>A0ABN9V5J8_9DINO</name>
<evidence type="ECO:0000313" key="2">
    <source>
        <dbReference type="Proteomes" id="UP001189429"/>
    </source>
</evidence>
<dbReference type="Proteomes" id="UP001189429">
    <property type="component" value="Unassembled WGS sequence"/>
</dbReference>
<dbReference type="EMBL" id="CAUYUJ010016717">
    <property type="protein sequence ID" value="CAK0868121.1"/>
    <property type="molecule type" value="Genomic_DNA"/>
</dbReference>
<proteinExistence type="predicted"/>
<sequence length="421" mass="47697">RCPSKVWPRIRCFTREELYRERFPEYAAPLEIVRCTEGQERFERELKWRRSTMVPPGKICAYEVVCHLEDVWVFYKWRGSFAIVAAPAVLAGTGASLAYVDVGSGEWGPLLNPCSARWKHPPYGFPAAFFVPLSNGACVWLRLERADELRVHYRESASPGAAQHHMIAHRAAPKRDKGARPPTVISFVTIAMWHAFADGNCHLPLSQDLFAFYDEARGRQAFPPPPIGNPLAELEQRLFDTFRLRTSPMRASLRGSIWQHRGKGYGHIIGLAPGAMAVITRRAAFFRVPVDVVLMALVVCAMARADAREVLDYTLYSPMRDGLSDSMSVGLFADWRVLRLMVDFELATVLGTVLQVNHKLQHRQWNVFNALDKPEAVVVNIQPLDFTERSGFMNLGENMWRDGDQLFKDPCAHRALVLRPP</sequence>